<evidence type="ECO:0000259" key="9">
    <source>
        <dbReference type="Pfam" id="PF00710"/>
    </source>
</evidence>
<accession>A0A1Z9YTY1</accession>
<dbReference type="SUPFAM" id="SSF53774">
    <property type="entry name" value="Glutaminase/Asparaginase"/>
    <property type="match status" value="1"/>
</dbReference>
<keyword evidence="2" id="KW-0378">Hydrolase</keyword>
<dbReference type="GO" id="GO:0004067">
    <property type="term" value="F:asparaginase activity"/>
    <property type="evidence" value="ECO:0007669"/>
    <property type="project" value="UniProtKB-UniRule"/>
</dbReference>
<dbReference type="AlphaFoldDB" id="A0A1Z9YTY1"/>
<dbReference type="OrthoDB" id="9788068at2"/>
<dbReference type="Gene3D" id="3.40.50.40">
    <property type="match status" value="1"/>
</dbReference>
<evidence type="ECO:0000256" key="3">
    <source>
        <dbReference type="PIRSR" id="PIRSR001220-1"/>
    </source>
</evidence>
<dbReference type="InterPro" id="IPR004550">
    <property type="entry name" value="AsnASE_II"/>
</dbReference>
<comment type="caution">
    <text evidence="11">The sequence shown here is derived from an EMBL/GenBank/DDBJ whole genome shotgun (WGS) entry which is preliminary data.</text>
</comment>
<evidence type="ECO:0000256" key="7">
    <source>
        <dbReference type="RuleBase" id="RU004456"/>
    </source>
</evidence>
<dbReference type="PANTHER" id="PTHR11707">
    <property type="entry name" value="L-ASPARAGINASE"/>
    <property type="match status" value="1"/>
</dbReference>
<dbReference type="PIRSF" id="PIRSF001220">
    <property type="entry name" value="L-ASNase_gatD"/>
    <property type="match status" value="1"/>
</dbReference>
<dbReference type="PANTHER" id="PTHR11707:SF28">
    <property type="entry name" value="60 KDA LYSOPHOSPHOLIPASE"/>
    <property type="match status" value="1"/>
</dbReference>
<feature type="signal peptide" evidence="8">
    <location>
        <begin position="1"/>
        <end position="29"/>
    </location>
</feature>
<feature type="chain" id="PRO_5012148515" evidence="8">
    <location>
        <begin position="30"/>
        <end position="359"/>
    </location>
</feature>
<evidence type="ECO:0000259" key="10">
    <source>
        <dbReference type="Pfam" id="PF17763"/>
    </source>
</evidence>
<dbReference type="PROSITE" id="PS00917">
    <property type="entry name" value="ASN_GLN_ASE_2"/>
    <property type="match status" value="1"/>
</dbReference>
<dbReference type="PROSITE" id="PS51732">
    <property type="entry name" value="ASN_GLN_ASE_3"/>
    <property type="match status" value="1"/>
</dbReference>
<dbReference type="FunFam" id="3.40.50.1170:FF:000001">
    <property type="entry name" value="L-asparaginase 2"/>
    <property type="match status" value="1"/>
</dbReference>
<evidence type="ECO:0000313" key="12">
    <source>
        <dbReference type="Proteomes" id="UP000196536"/>
    </source>
</evidence>
<dbReference type="InterPro" id="IPR020827">
    <property type="entry name" value="Asparaginase/glutaminase_AS1"/>
</dbReference>
<comment type="similarity">
    <text evidence="1 7">Belongs to the asparaginase 1 family.</text>
</comment>
<name>A0A1Z9YTY1_9GAMM</name>
<dbReference type="InterPro" id="IPR027474">
    <property type="entry name" value="L-asparaginase_N"/>
</dbReference>
<feature type="domain" description="L-asparaginase N-terminal" evidence="9">
    <location>
        <begin position="32"/>
        <end position="222"/>
    </location>
</feature>
<dbReference type="Pfam" id="PF17763">
    <property type="entry name" value="Asparaginase_C"/>
    <property type="match status" value="1"/>
</dbReference>
<dbReference type="Gene3D" id="3.40.50.1170">
    <property type="entry name" value="L-asparaginase, N-terminal domain"/>
    <property type="match status" value="1"/>
</dbReference>
<evidence type="ECO:0000256" key="6">
    <source>
        <dbReference type="PROSITE-ProRule" id="PRU10100"/>
    </source>
</evidence>
<evidence type="ECO:0000313" key="11">
    <source>
        <dbReference type="EMBL" id="OUY05680.1"/>
    </source>
</evidence>
<dbReference type="InterPro" id="IPR006034">
    <property type="entry name" value="Asparaginase/glutaminase-like"/>
</dbReference>
<dbReference type="InterPro" id="IPR040919">
    <property type="entry name" value="Asparaginase_C"/>
</dbReference>
<organism evidence="11 12">
    <name type="scientific">Acinetobacter populi</name>
    <dbReference type="NCBI Taxonomy" id="1582270"/>
    <lineage>
        <taxon>Bacteria</taxon>
        <taxon>Pseudomonadati</taxon>
        <taxon>Pseudomonadota</taxon>
        <taxon>Gammaproteobacteria</taxon>
        <taxon>Moraxellales</taxon>
        <taxon>Moraxellaceae</taxon>
        <taxon>Acinetobacter</taxon>
    </lineage>
</organism>
<proteinExistence type="inferred from homology"/>
<dbReference type="PIRSF" id="PIRSF500176">
    <property type="entry name" value="L_ASNase"/>
    <property type="match status" value="1"/>
</dbReference>
<dbReference type="GO" id="GO:0006528">
    <property type="term" value="P:asparagine metabolic process"/>
    <property type="evidence" value="ECO:0007669"/>
    <property type="project" value="InterPro"/>
</dbReference>
<feature type="active site" evidence="5">
    <location>
        <position position="41"/>
    </location>
</feature>
<dbReference type="PRINTS" id="PR00139">
    <property type="entry name" value="ASNGLNASE"/>
</dbReference>
<dbReference type="CDD" id="cd08964">
    <property type="entry name" value="L-asparaginase_II"/>
    <property type="match status" value="1"/>
</dbReference>
<dbReference type="NCBIfam" id="TIGR00520">
    <property type="entry name" value="asnASE_II"/>
    <property type="match status" value="1"/>
</dbReference>
<feature type="domain" description="Asparaginase/glutaminase C-terminal" evidence="10">
    <location>
        <begin position="247"/>
        <end position="356"/>
    </location>
</feature>
<evidence type="ECO:0000256" key="1">
    <source>
        <dbReference type="ARBA" id="ARBA00010518"/>
    </source>
</evidence>
<keyword evidence="8" id="KW-0732">Signal</keyword>
<reference evidence="11 12" key="1">
    <citation type="submission" date="2017-05" db="EMBL/GenBank/DDBJ databases">
        <title>Acinetobacter populi ANC 5415 (= PBJ7), whole genome shotgun sequencing project.</title>
        <authorList>
            <person name="Nemec A."/>
            <person name="Radolfova-Krizova L."/>
        </authorList>
    </citation>
    <scope>NUCLEOTIDE SEQUENCE [LARGE SCALE GENOMIC DNA]</scope>
    <source>
        <strain evidence="11 12">PBJ7</strain>
    </source>
</reference>
<feature type="active site" description="O-isoaspartyl threonine intermediate" evidence="3">
    <location>
        <position position="41"/>
    </location>
</feature>
<keyword evidence="12" id="KW-1185">Reference proteome</keyword>
<dbReference type="PROSITE" id="PS00144">
    <property type="entry name" value="ASN_GLN_ASE_1"/>
    <property type="match status" value="1"/>
</dbReference>
<dbReference type="InterPro" id="IPR027475">
    <property type="entry name" value="Asparaginase/glutaminase_AS2"/>
</dbReference>
<feature type="active site" evidence="6">
    <location>
        <position position="121"/>
    </location>
</feature>
<evidence type="ECO:0000256" key="8">
    <source>
        <dbReference type="SAM" id="SignalP"/>
    </source>
</evidence>
<dbReference type="InterPro" id="IPR027473">
    <property type="entry name" value="L-asparaginase_C"/>
</dbReference>
<dbReference type="Proteomes" id="UP000196536">
    <property type="component" value="Unassembled WGS sequence"/>
</dbReference>
<feature type="binding site" evidence="4">
    <location>
        <begin position="121"/>
        <end position="122"/>
    </location>
    <ligand>
        <name>substrate</name>
    </ligand>
</feature>
<feature type="binding site" evidence="4">
    <location>
        <position position="88"/>
    </location>
    <ligand>
        <name>substrate</name>
    </ligand>
</feature>
<dbReference type="InterPro" id="IPR037152">
    <property type="entry name" value="L-asparaginase_N_sf"/>
</dbReference>
<sequence>MENIVSKTQLTYKTLAISLTFLFSSVVMAKPNVTIVATGGTIAGAGADATNSATYSAAKVPVDTLINAVPQIQNLANVNGVQALQIASESISDKELLTIARQVNELVKKDDVNGVVITHGTDTLEETAFFLNLVIHTDKPIVVVGSMRPSTAISADGPLNLYGAVALAASPESKGKGVLIFMNDSIFAARDTSKRINIHTNAFGSQWGALGMIVESKPYWFREGVKRNTSKSEFNIDQIKGDSLPLVQITYGSDSMTPIAYDAYAKAGVKAIVHAGTGNGSVPNYLVDTFNKLRSGGMQIIRSSRVADGFVLRNAEQPDDKYDWVVAHDLNPQKARLLTALALTKTTDTKEIQRMFWEY</sequence>
<evidence type="ECO:0000256" key="4">
    <source>
        <dbReference type="PIRSR" id="PIRSR001220-2"/>
    </source>
</evidence>
<protein>
    <submittedName>
        <fullName evidence="11">L-asparaginase</fullName>
    </submittedName>
</protein>
<evidence type="ECO:0000256" key="2">
    <source>
        <dbReference type="ARBA" id="ARBA00022801"/>
    </source>
</evidence>
<dbReference type="InterPro" id="IPR036152">
    <property type="entry name" value="Asp/glu_Ase-like_sf"/>
</dbReference>
<evidence type="ECO:0000256" key="5">
    <source>
        <dbReference type="PROSITE-ProRule" id="PRU10099"/>
    </source>
</evidence>
<dbReference type="SMART" id="SM00870">
    <property type="entry name" value="Asparaginase"/>
    <property type="match status" value="1"/>
</dbReference>
<gene>
    <name evidence="11" type="ORF">CAP51_15735</name>
</gene>
<dbReference type="Pfam" id="PF00710">
    <property type="entry name" value="Asparaginase"/>
    <property type="match status" value="1"/>
</dbReference>
<dbReference type="EMBL" id="NEXX01000007">
    <property type="protein sequence ID" value="OUY05680.1"/>
    <property type="molecule type" value="Genomic_DNA"/>
</dbReference>